<protein>
    <submittedName>
        <fullName evidence="4">Acetyltransferase</fullName>
    </submittedName>
</protein>
<comment type="caution">
    <text evidence="4">The sequence shown here is derived from an EMBL/GenBank/DDBJ whole genome shotgun (WGS) entry which is preliminary data.</text>
</comment>
<proteinExistence type="inferred from homology"/>
<dbReference type="RefSeq" id="WP_147234588.1">
    <property type="nucleotide sequence ID" value="NZ_VOQS01000001.1"/>
</dbReference>
<dbReference type="AlphaFoldDB" id="A0A5C6VV65"/>
<dbReference type="Pfam" id="PF17836">
    <property type="entry name" value="PglD_N"/>
    <property type="match status" value="1"/>
</dbReference>
<evidence type="ECO:0000256" key="1">
    <source>
        <dbReference type="ARBA" id="ARBA00007274"/>
    </source>
</evidence>
<dbReference type="PANTHER" id="PTHR43300">
    <property type="entry name" value="ACETYLTRANSFERASE"/>
    <property type="match status" value="1"/>
</dbReference>
<evidence type="ECO:0000259" key="3">
    <source>
        <dbReference type="Pfam" id="PF17836"/>
    </source>
</evidence>
<dbReference type="SUPFAM" id="SSF51161">
    <property type="entry name" value="Trimeric LpxA-like enzymes"/>
    <property type="match status" value="1"/>
</dbReference>
<feature type="binding site" evidence="2">
    <location>
        <position position="69"/>
    </location>
    <ligand>
        <name>substrate</name>
    </ligand>
</feature>
<organism evidence="4 5">
    <name type="scientific">Paraburkholderia azotifigens</name>
    <dbReference type="NCBI Taxonomy" id="2057004"/>
    <lineage>
        <taxon>Bacteria</taxon>
        <taxon>Pseudomonadati</taxon>
        <taxon>Pseudomonadota</taxon>
        <taxon>Betaproteobacteria</taxon>
        <taxon>Burkholderiales</taxon>
        <taxon>Burkholderiaceae</taxon>
        <taxon>Paraburkholderia</taxon>
    </lineage>
</organism>
<dbReference type="InterPro" id="IPR050179">
    <property type="entry name" value="Trans_hexapeptide_repeat"/>
</dbReference>
<dbReference type="InterPro" id="IPR041561">
    <property type="entry name" value="PglD_N"/>
</dbReference>
<dbReference type="PANTHER" id="PTHR43300:SF7">
    <property type="entry name" value="UDP-N-ACETYLBACILLOSAMINE N-ACETYLTRANSFERASE"/>
    <property type="match status" value="1"/>
</dbReference>
<keyword evidence="4" id="KW-0808">Transferase</keyword>
<accession>A0A5C6VV65</accession>
<sequence length="194" mass="19530">MKRLLIVGAGGHGKSVAEAVLACGTFELIGFVDDAAPELTSVWGRPILGTTASLAEGRSQAEAAIVAIGNNSLREVLFDRLGELGFELPAIVHPRAIVSPTAVVGPGSAIMAGSIIGTEAKLGAGSIVNCGGVVDHHCTVEDFGHLGVNASMAGGSILGRGAWMQAGSALGYGVRVQDGVVLAPGTALQVSREH</sequence>
<dbReference type="CDD" id="cd03360">
    <property type="entry name" value="LbH_AT_putative"/>
    <property type="match status" value="1"/>
</dbReference>
<comment type="similarity">
    <text evidence="1">Belongs to the transferase hexapeptide repeat family.</text>
</comment>
<dbReference type="Proteomes" id="UP000321776">
    <property type="component" value="Unassembled WGS sequence"/>
</dbReference>
<reference evidence="4 5" key="1">
    <citation type="journal article" date="2018" name="Int. J. Syst. Evol. Microbiol.">
        <title>Paraburkholderia azotifigens sp. nov., a nitrogen-fixing bacterium isolated from paddy soil.</title>
        <authorList>
            <person name="Choi G.M."/>
            <person name="Im W.T."/>
        </authorList>
    </citation>
    <scope>NUCLEOTIDE SEQUENCE [LARGE SCALE GENOMIC DNA]</scope>
    <source>
        <strain evidence="4 5">NF 2-5-3</strain>
    </source>
</reference>
<name>A0A5C6VV65_9BURK</name>
<gene>
    <name evidence="4" type="ORF">FRZ40_15330</name>
</gene>
<dbReference type="Gene3D" id="2.160.10.10">
    <property type="entry name" value="Hexapeptide repeat proteins"/>
    <property type="match status" value="1"/>
</dbReference>
<dbReference type="EMBL" id="VOQS01000001">
    <property type="protein sequence ID" value="TXC88850.1"/>
    <property type="molecule type" value="Genomic_DNA"/>
</dbReference>
<dbReference type="Gene3D" id="3.40.50.20">
    <property type="match status" value="1"/>
</dbReference>
<feature type="domain" description="PglD N-terminal" evidence="3">
    <location>
        <begin position="3"/>
        <end position="81"/>
    </location>
</feature>
<evidence type="ECO:0000313" key="5">
    <source>
        <dbReference type="Proteomes" id="UP000321776"/>
    </source>
</evidence>
<dbReference type="InterPro" id="IPR011004">
    <property type="entry name" value="Trimer_LpxA-like_sf"/>
</dbReference>
<evidence type="ECO:0000256" key="2">
    <source>
        <dbReference type="PIRSR" id="PIRSR620019-2"/>
    </source>
</evidence>
<dbReference type="GO" id="GO:0016740">
    <property type="term" value="F:transferase activity"/>
    <property type="evidence" value="ECO:0007669"/>
    <property type="project" value="UniProtKB-KW"/>
</dbReference>
<evidence type="ECO:0000313" key="4">
    <source>
        <dbReference type="EMBL" id="TXC88850.1"/>
    </source>
</evidence>
<feature type="binding site" evidence="2">
    <location>
        <position position="145"/>
    </location>
    <ligand>
        <name>acetyl-CoA</name>
        <dbReference type="ChEBI" id="CHEBI:57288"/>
    </ligand>
</feature>
<dbReference type="InterPro" id="IPR020019">
    <property type="entry name" value="AcTrfase_PglD-like"/>
</dbReference>